<keyword evidence="1" id="KW-0732">Signal</keyword>
<proteinExistence type="predicted"/>
<name>A0A5N6TU17_ASPAV</name>
<feature type="signal peptide" evidence="1">
    <location>
        <begin position="1"/>
        <end position="21"/>
    </location>
</feature>
<sequence length="107" mass="12107">MQFPVSLLATALALLTSGVLGTEVKIAYTSNAEFYQETIEAGKKSKLEHPGLLTDIHNSANCVLWRHHPNHPPDYQVKPGSNVIIPPQQLDWIYCYEPKGVWVHEKW</sequence>
<evidence type="ECO:0000313" key="2">
    <source>
        <dbReference type="EMBL" id="KAE8149790.1"/>
    </source>
</evidence>
<keyword evidence="3" id="KW-1185">Reference proteome</keyword>
<dbReference type="AlphaFoldDB" id="A0A5N6TU17"/>
<evidence type="ECO:0000256" key="1">
    <source>
        <dbReference type="SAM" id="SignalP"/>
    </source>
</evidence>
<feature type="chain" id="PRO_5024868331" evidence="1">
    <location>
        <begin position="22"/>
        <end position="107"/>
    </location>
</feature>
<protein>
    <submittedName>
        <fullName evidence="2">Uncharacterized protein</fullName>
    </submittedName>
</protein>
<dbReference type="Proteomes" id="UP000325780">
    <property type="component" value="Unassembled WGS sequence"/>
</dbReference>
<dbReference type="OrthoDB" id="4469100at2759"/>
<evidence type="ECO:0000313" key="3">
    <source>
        <dbReference type="Proteomes" id="UP000325780"/>
    </source>
</evidence>
<accession>A0A5N6TU17</accession>
<gene>
    <name evidence="2" type="ORF">BDV25DRAFT_140438</name>
</gene>
<organism evidence="2 3">
    <name type="scientific">Aspergillus avenaceus</name>
    <dbReference type="NCBI Taxonomy" id="36643"/>
    <lineage>
        <taxon>Eukaryota</taxon>
        <taxon>Fungi</taxon>
        <taxon>Dikarya</taxon>
        <taxon>Ascomycota</taxon>
        <taxon>Pezizomycotina</taxon>
        <taxon>Eurotiomycetes</taxon>
        <taxon>Eurotiomycetidae</taxon>
        <taxon>Eurotiales</taxon>
        <taxon>Aspergillaceae</taxon>
        <taxon>Aspergillus</taxon>
        <taxon>Aspergillus subgen. Circumdati</taxon>
    </lineage>
</organism>
<dbReference type="EMBL" id="ML742112">
    <property type="protein sequence ID" value="KAE8149790.1"/>
    <property type="molecule type" value="Genomic_DNA"/>
</dbReference>
<reference evidence="2 3" key="1">
    <citation type="submission" date="2019-04" db="EMBL/GenBank/DDBJ databases">
        <title>Friends and foes A comparative genomics study of 23 Aspergillus species from section Flavi.</title>
        <authorList>
            <consortium name="DOE Joint Genome Institute"/>
            <person name="Kjaerbolling I."/>
            <person name="Vesth T."/>
            <person name="Frisvad J.C."/>
            <person name="Nybo J.L."/>
            <person name="Theobald S."/>
            <person name="Kildgaard S."/>
            <person name="Isbrandt T."/>
            <person name="Kuo A."/>
            <person name="Sato A."/>
            <person name="Lyhne E.K."/>
            <person name="Kogle M.E."/>
            <person name="Wiebenga A."/>
            <person name="Kun R.S."/>
            <person name="Lubbers R.J."/>
            <person name="Makela M.R."/>
            <person name="Barry K."/>
            <person name="Chovatia M."/>
            <person name="Clum A."/>
            <person name="Daum C."/>
            <person name="Haridas S."/>
            <person name="He G."/>
            <person name="LaButti K."/>
            <person name="Lipzen A."/>
            <person name="Mondo S."/>
            <person name="Riley R."/>
            <person name="Salamov A."/>
            <person name="Simmons B.A."/>
            <person name="Magnuson J.K."/>
            <person name="Henrissat B."/>
            <person name="Mortensen U.H."/>
            <person name="Larsen T.O."/>
            <person name="Devries R.P."/>
            <person name="Grigoriev I.V."/>
            <person name="Machida M."/>
            <person name="Baker S.E."/>
            <person name="Andersen M.R."/>
        </authorList>
    </citation>
    <scope>NUCLEOTIDE SEQUENCE [LARGE SCALE GENOMIC DNA]</scope>
    <source>
        <strain evidence="2 3">IBT 18842</strain>
    </source>
</reference>